<organism evidence="1">
    <name type="scientific">marine sediment metagenome</name>
    <dbReference type="NCBI Taxonomy" id="412755"/>
    <lineage>
        <taxon>unclassified sequences</taxon>
        <taxon>metagenomes</taxon>
        <taxon>ecological metagenomes</taxon>
    </lineage>
</organism>
<protein>
    <submittedName>
        <fullName evidence="1">Uncharacterized protein</fullName>
    </submittedName>
</protein>
<sequence length="182" mass="21034">MPQKDGKESIISESGNWNVADQYTKSKIMRPLNLCDYYEDIAMFGYETIADELINYSSPPNDVIKYKALLRLLHELIRLIDNCKFALKVGKTKEQVLKYREQLIELSGLCPKLIKSNIDQSGAMVFKITNLARFDKLLSIACKIKSKINEPLNKNHLIFTDREEFDPKAWKKSLKERMISQG</sequence>
<evidence type="ECO:0000313" key="1">
    <source>
        <dbReference type="EMBL" id="KKM81133.1"/>
    </source>
</evidence>
<name>A0A0F9KGR2_9ZZZZ</name>
<comment type="caution">
    <text evidence="1">The sequence shown here is derived from an EMBL/GenBank/DDBJ whole genome shotgun (WGS) entry which is preliminary data.</text>
</comment>
<gene>
    <name evidence="1" type="ORF">LCGC14_1332840</name>
</gene>
<dbReference type="AlphaFoldDB" id="A0A0F9KGR2"/>
<reference evidence="1" key="1">
    <citation type="journal article" date="2015" name="Nature">
        <title>Complex archaea that bridge the gap between prokaryotes and eukaryotes.</title>
        <authorList>
            <person name="Spang A."/>
            <person name="Saw J.H."/>
            <person name="Jorgensen S.L."/>
            <person name="Zaremba-Niedzwiedzka K."/>
            <person name="Martijn J."/>
            <person name="Lind A.E."/>
            <person name="van Eijk R."/>
            <person name="Schleper C."/>
            <person name="Guy L."/>
            <person name="Ettema T.J."/>
        </authorList>
    </citation>
    <scope>NUCLEOTIDE SEQUENCE</scope>
</reference>
<proteinExistence type="predicted"/>
<accession>A0A0F9KGR2</accession>
<dbReference type="EMBL" id="LAZR01008073">
    <property type="protein sequence ID" value="KKM81133.1"/>
    <property type="molecule type" value="Genomic_DNA"/>
</dbReference>